<evidence type="ECO:0000313" key="4">
    <source>
        <dbReference type="EMBL" id="CZF80181.1"/>
    </source>
</evidence>
<dbReference type="PRINTS" id="PR00455">
    <property type="entry name" value="HTHTETR"/>
</dbReference>
<evidence type="ECO:0000256" key="1">
    <source>
        <dbReference type="ARBA" id="ARBA00023125"/>
    </source>
</evidence>
<name>A0A128F1L8_9GAMM</name>
<gene>
    <name evidence="4" type="primary">ttgW</name>
    <name evidence="4" type="ORF">GMA8713_01277</name>
</gene>
<dbReference type="GO" id="GO:0003677">
    <property type="term" value="F:DNA binding"/>
    <property type="evidence" value="ECO:0007669"/>
    <property type="project" value="UniProtKB-UniRule"/>
</dbReference>
<dbReference type="Pfam" id="PF00440">
    <property type="entry name" value="TetR_N"/>
    <property type="match status" value="1"/>
</dbReference>
<dbReference type="Proteomes" id="UP000073601">
    <property type="component" value="Unassembled WGS sequence"/>
</dbReference>
<dbReference type="PROSITE" id="PS50977">
    <property type="entry name" value="HTH_TETR_2"/>
    <property type="match status" value="1"/>
</dbReference>
<proteinExistence type="predicted"/>
<sequence>MKTRDRIIHSALALFNEQGEPNVTTNHIAADLGISPGNLYYHFRNKEEIIHSIFDQYALDLSTGFQPEVPAESDEQRLLAYLDATFQLMWRYRFFYANLPDILSRDAELQSKYLEAQQALKANLFAMLSRFRETGWLDMDDEALQSLCSTLKLVASSWIFYQSAQSPQAKVTPVVIYQGVLQILNMVSPMTTDKGRAVVSGLIGHYREQMESTKAVSDSA</sequence>
<keyword evidence="5" id="KW-1185">Reference proteome</keyword>
<dbReference type="Gene3D" id="1.10.357.10">
    <property type="entry name" value="Tetracycline Repressor, domain 2"/>
    <property type="match status" value="1"/>
</dbReference>
<dbReference type="Pfam" id="PF13972">
    <property type="entry name" value="TetR"/>
    <property type="match status" value="1"/>
</dbReference>
<feature type="domain" description="HTH tetR-type" evidence="3">
    <location>
        <begin position="1"/>
        <end position="61"/>
    </location>
</feature>
<dbReference type="InterPro" id="IPR025722">
    <property type="entry name" value="TetR"/>
</dbReference>
<dbReference type="InterPro" id="IPR050624">
    <property type="entry name" value="HTH-type_Tx_Regulator"/>
</dbReference>
<protein>
    <submittedName>
        <fullName evidence="4">Putative HTH-type transcriptional regulator TtgW</fullName>
    </submittedName>
</protein>
<dbReference type="SUPFAM" id="SSF46689">
    <property type="entry name" value="Homeodomain-like"/>
    <property type="match status" value="1"/>
</dbReference>
<evidence type="ECO:0000313" key="5">
    <source>
        <dbReference type="Proteomes" id="UP000073601"/>
    </source>
</evidence>
<dbReference type="InterPro" id="IPR001647">
    <property type="entry name" value="HTH_TetR"/>
</dbReference>
<dbReference type="OrthoDB" id="8770705at2"/>
<feature type="DNA-binding region" description="H-T-H motif" evidence="2">
    <location>
        <begin position="24"/>
        <end position="43"/>
    </location>
</feature>
<organism evidence="4 5">
    <name type="scientific">Grimontia marina</name>
    <dbReference type="NCBI Taxonomy" id="646534"/>
    <lineage>
        <taxon>Bacteria</taxon>
        <taxon>Pseudomonadati</taxon>
        <taxon>Pseudomonadota</taxon>
        <taxon>Gammaproteobacteria</taxon>
        <taxon>Vibrionales</taxon>
        <taxon>Vibrionaceae</taxon>
        <taxon>Grimontia</taxon>
    </lineage>
</organism>
<keyword evidence="1 2" id="KW-0238">DNA-binding</keyword>
<dbReference type="InterPro" id="IPR009057">
    <property type="entry name" value="Homeodomain-like_sf"/>
</dbReference>
<evidence type="ECO:0000259" key="3">
    <source>
        <dbReference type="PROSITE" id="PS50977"/>
    </source>
</evidence>
<reference evidence="5" key="1">
    <citation type="submission" date="2016-02" db="EMBL/GenBank/DDBJ databases">
        <authorList>
            <person name="Rodrigo-Torres Lidia"/>
            <person name="Arahal R.David."/>
        </authorList>
    </citation>
    <scope>NUCLEOTIDE SEQUENCE [LARGE SCALE GENOMIC DNA]</scope>
    <source>
        <strain evidence="5">CECT 8713</strain>
    </source>
</reference>
<dbReference type="AlphaFoldDB" id="A0A128F1L8"/>
<evidence type="ECO:0000256" key="2">
    <source>
        <dbReference type="PROSITE-ProRule" id="PRU00335"/>
    </source>
</evidence>
<dbReference type="EMBL" id="FIZY01000009">
    <property type="protein sequence ID" value="CZF80181.1"/>
    <property type="molecule type" value="Genomic_DNA"/>
</dbReference>
<dbReference type="RefSeq" id="WP_062706977.1">
    <property type="nucleotide sequence ID" value="NZ_CAWRCI010000009.1"/>
</dbReference>
<accession>A0A128F1L8</accession>
<dbReference type="PANTHER" id="PTHR43479">
    <property type="entry name" value="ACREF/ENVCD OPERON REPRESSOR-RELATED"/>
    <property type="match status" value="1"/>
</dbReference>
<dbReference type="PANTHER" id="PTHR43479:SF12">
    <property type="entry name" value="TRANSCRIPTIONAL REGULATORY PROTEIN"/>
    <property type="match status" value="1"/>
</dbReference>